<keyword evidence="4" id="KW-1185">Reference proteome</keyword>
<name>W7TZL3_9STRA</name>
<protein>
    <submittedName>
        <fullName evidence="3">Uncharacterized protein</fullName>
    </submittedName>
</protein>
<evidence type="ECO:0000313" key="3">
    <source>
        <dbReference type="EMBL" id="EWM26101.1"/>
    </source>
</evidence>
<reference evidence="3 4" key="1">
    <citation type="journal article" date="2014" name="Mol. Plant">
        <title>Chromosome Scale Genome Assembly and Transcriptome Profiling of Nannochloropsis gaditana in Nitrogen Depletion.</title>
        <authorList>
            <person name="Corteggiani Carpinelli E."/>
            <person name="Telatin A."/>
            <person name="Vitulo N."/>
            <person name="Forcato C."/>
            <person name="D'Angelo M."/>
            <person name="Schiavon R."/>
            <person name="Vezzi A."/>
            <person name="Giacometti G.M."/>
            <person name="Morosinotto T."/>
            <person name="Valle G."/>
        </authorList>
    </citation>
    <scope>NUCLEOTIDE SEQUENCE [LARGE SCALE GENOMIC DNA]</scope>
    <source>
        <strain evidence="3 4">B-31</strain>
    </source>
</reference>
<dbReference type="AlphaFoldDB" id="W7TZL3"/>
<dbReference type="OrthoDB" id="10277473at2759"/>
<sequence>MHSLADALVFLLVATSLGQAFGNANVEQEEPLPRRSGEAFQCDVDRESRATIALKALEILKMNDFTVVKPGIFAGHRPSNGEQVGGNPNTLYMLAAFNDTDRLLTPPDYPPAEWPFDPSSDNGPSPPPGPVSDQLMGVSIQRGEAIVLLFCTPPPAKYFGLTSYVTNRVLFNDTGGGRGDASLVVHMPLAEISNPLNYLVMNTTKGTATAARKVDPSSFFNSLSLAVFSPSREVYQTITEAFVQAGLAERASNFYPLSAQTIRLHDRSKPFEWNYPDRLSVLCRVSYFEDKAAADAWASHPWPAFFIKAPDLPHYQRSVPEQRLLSDISGESEQTYLPTIHSLLAAIIANKTASGHARLLRQEQIVAVPNDRGTRNQCLNNNSFIAAVDPLMMAGGCGFGTTDCRYGTSAALDQPFGLDKFFIVVGVQHERLGHSSYSSIMLTSQLGYEEINHTITIRETDGREAPALYLSEHDYPDLNVLYSVTFARTCPQDERFCKEFSEAQFRGEDIIYWMERAYLQQSTGVSPNIDEYLYFKTRRARKELLESYKRLSE</sequence>
<dbReference type="Proteomes" id="UP000019335">
    <property type="component" value="Chromosome 9"/>
</dbReference>
<evidence type="ECO:0000313" key="4">
    <source>
        <dbReference type="Proteomes" id="UP000019335"/>
    </source>
</evidence>
<feature type="signal peptide" evidence="2">
    <location>
        <begin position="1"/>
        <end position="20"/>
    </location>
</feature>
<evidence type="ECO:0000256" key="1">
    <source>
        <dbReference type="SAM" id="MobiDB-lite"/>
    </source>
</evidence>
<proteinExistence type="predicted"/>
<feature type="chain" id="PRO_5004901459" evidence="2">
    <location>
        <begin position="21"/>
        <end position="553"/>
    </location>
</feature>
<dbReference type="EMBL" id="AZIL01000703">
    <property type="protein sequence ID" value="EWM26101.1"/>
    <property type="molecule type" value="Genomic_DNA"/>
</dbReference>
<organism evidence="3 4">
    <name type="scientific">Nannochloropsis gaditana</name>
    <dbReference type="NCBI Taxonomy" id="72520"/>
    <lineage>
        <taxon>Eukaryota</taxon>
        <taxon>Sar</taxon>
        <taxon>Stramenopiles</taxon>
        <taxon>Ochrophyta</taxon>
        <taxon>Eustigmatophyceae</taxon>
        <taxon>Eustigmatales</taxon>
        <taxon>Monodopsidaceae</taxon>
        <taxon>Nannochloropsis</taxon>
    </lineage>
</organism>
<keyword evidence="2" id="KW-0732">Signal</keyword>
<evidence type="ECO:0000256" key="2">
    <source>
        <dbReference type="SAM" id="SignalP"/>
    </source>
</evidence>
<accession>W7TZL3</accession>
<feature type="region of interest" description="Disordered" evidence="1">
    <location>
        <begin position="107"/>
        <end position="133"/>
    </location>
</feature>
<comment type="caution">
    <text evidence="3">The sequence shown here is derived from an EMBL/GenBank/DDBJ whole genome shotgun (WGS) entry which is preliminary data.</text>
</comment>
<gene>
    <name evidence="3" type="ORF">Naga_100014g81</name>
</gene>